<dbReference type="RefSeq" id="WP_118154592.1">
    <property type="nucleotide sequence ID" value="NZ_QWEY01000009.1"/>
</dbReference>
<evidence type="ECO:0000256" key="6">
    <source>
        <dbReference type="SAM" id="Phobius"/>
    </source>
</evidence>
<feature type="transmembrane region" description="Helical" evidence="6">
    <location>
        <begin position="41"/>
        <end position="64"/>
    </location>
</feature>
<keyword evidence="8" id="KW-1185">Reference proteome</keyword>
<keyword evidence="2" id="KW-1003">Cell membrane</keyword>
<proteinExistence type="predicted"/>
<sequence>MTARTGSARAGALALIAKLAGAALGIVVNVVLARLMGPESFGLYALGIALGSIVAVVASGGMPFGAVRFLPDYLARGDFAALRGFLQASLVVTVLGGALCIAAMLLSVSLLDQTNLMVPVLPWAALMVLPAALAQSLASLLQARGHVAGPEIVQSLVRQGATLGLIGVWIALGGALDFRSALGLAALAVALAAFALWFHLMRLGRNEPRPTAATREGLRLWMGAGAGILVILIMAALNERVDLFVLGWLATPTELGIYSAAVRIASVAILALAGLGAAYTPRIAAAWARRDRLEVERLCREGALAGTALTVAMTLGAYISGDFVLSLFGPEFPAGATVLTILLAAQVTVGAMGMASGLAVISGNSHIALTGVALGLVVNAIIGILLVPQLGMTGAAIGVVAGFAVSQAVIGIWCSLRLGLRATLLPIGRRVSNVGVGHA</sequence>
<dbReference type="InterPro" id="IPR002797">
    <property type="entry name" value="Polysacc_synth"/>
</dbReference>
<feature type="transmembrane region" description="Helical" evidence="6">
    <location>
        <begin position="332"/>
        <end position="355"/>
    </location>
</feature>
<feature type="transmembrane region" description="Helical" evidence="6">
    <location>
        <begin position="85"/>
        <end position="108"/>
    </location>
</feature>
<keyword evidence="4 6" id="KW-1133">Transmembrane helix</keyword>
<dbReference type="EMBL" id="QWEY01000009">
    <property type="protein sequence ID" value="RGP36330.1"/>
    <property type="molecule type" value="Genomic_DNA"/>
</dbReference>
<dbReference type="PANTHER" id="PTHR30250">
    <property type="entry name" value="PST FAMILY PREDICTED COLANIC ACID TRANSPORTER"/>
    <property type="match status" value="1"/>
</dbReference>
<evidence type="ECO:0000313" key="7">
    <source>
        <dbReference type="EMBL" id="RGP36330.1"/>
    </source>
</evidence>
<evidence type="ECO:0000256" key="4">
    <source>
        <dbReference type="ARBA" id="ARBA00022989"/>
    </source>
</evidence>
<organism evidence="7 8">
    <name type="scientific">Pseudotabrizicola alkalilacus</name>
    <dbReference type="NCBI Taxonomy" id="2305252"/>
    <lineage>
        <taxon>Bacteria</taxon>
        <taxon>Pseudomonadati</taxon>
        <taxon>Pseudomonadota</taxon>
        <taxon>Alphaproteobacteria</taxon>
        <taxon>Rhodobacterales</taxon>
        <taxon>Paracoccaceae</taxon>
        <taxon>Pseudotabrizicola</taxon>
    </lineage>
</organism>
<evidence type="ECO:0000256" key="5">
    <source>
        <dbReference type="ARBA" id="ARBA00023136"/>
    </source>
</evidence>
<feature type="transmembrane region" description="Helical" evidence="6">
    <location>
        <begin position="120"/>
        <end position="143"/>
    </location>
</feature>
<evidence type="ECO:0000256" key="3">
    <source>
        <dbReference type="ARBA" id="ARBA00022692"/>
    </source>
</evidence>
<feature type="transmembrane region" description="Helical" evidence="6">
    <location>
        <begin position="12"/>
        <end position="35"/>
    </location>
</feature>
<feature type="transmembrane region" description="Helical" evidence="6">
    <location>
        <begin position="220"/>
        <end position="237"/>
    </location>
</feature>
<gene>
    <name evidence="7" type="ORF">D1012_16255</name>
</gene>
<keyword evidence="3 6" id="KW-0812">Transmembrane</keyword>
<comment type="caution">
    <text evidence="7">The sequence shown here is derived from an EMBL/GenBank/DDBJ whole genome shotgun (WGS) entry which is preliminary data.</text>
</comment>
<protein>
    <recommendedName>
        <fullName evidence="9">Polysaccharide biosynthesis protein C-terminal domain-containing protein</fullName>
    </recommendedName>
</protein>
<dbReference type="Pfam" id="PF01943">
    <property type="entry name" value="Polysacc_synt"/>
    <property type="match status" value="1"/>
</dbReference>
<evidence type="ECO:0008006" key="9">
    <source>
        <dbReference type="Google" id="ProtNLM"/>
    </source>
</evidence>
<dbReference type="Proteomes" id="UP000284547">
    <property type="component" value="Unassembled WGS sequence"/>
</dbReference>
<feature type="transmembrane region" description="Helical" evidence="6">
    <location>
        <begin position="155"/>
        <end position="175"/>
    </location>
</feature>
<feature type="transmembrane region" description="Helical" evidence="6">
    <location>
        <begin position="393"/>
        <end position="420"/>
    </location>
</feature>
<keyword evidence="5 6" id="KW-0472">Membrane</keyword>
<reference evidence="7 8" key="1">
    <citation type="submission" date="2018-08" db="EMBL/GenBank/DDBJ databases">
        <title>Flavobacterium tibetense sp. nov., isolated from a wetland YonghuCo on Tibetan Plateau.</title>
        <authorList>
            <person name="Phurbu D."/>
            <person name="Lu H."/>
            <person name="Xing P."/>
        </authorList>
    </citation>
    <scope>NUCLEOTIDE SEQUENCE [LARGE SCALE GENOMIC DNA]</scope>
    <source>
        <strain evidence="7 8">DJC</strain>
    </source>
</reference>
<feature type="transmembrane region" description="Helical" evidence="6">
    <location>
        <begin position="367"/>
        <end position="387"/>
    </location>
</feature>
<feature type="transmembrane region" description="Helical" evidence="6">
    <location>
        <begin position="257"/>
        <end position="281"/>
    </location>
</feature>
<name>A0A411YZU4_9RHOB</name>
<evidence type="ECO:0000256" key="2">
    <source>
        <dbReference type="ARBA" id="ARBA00022475"/>
    </source>
</evidence>
<dbReference type="GO" id="GO:0005886">
    <property type="term" value="C:plasma membrane"/>
    <property type="evidence" value="ECO:0007669"/>
    <property type="project" value="UniProtKB-SubCell"/>
</dbReference>
<dbReference type="InterPro" id="IPR050833">
    <property type="entry name" value="Poly_Biosynth_Transport"/>
</dbReference>
<evidence type="ECO:0000313" key="8">
    <source>
        <dbReference type="Proteomes" id="UP000284547"/>
    </source>
</evidence>
<dbReference type="PANTHER" id="PTHR30250:SF11">
    <property type="entry name" value="O-ANTIGEN TRANSPORTER-RELATED"/>
    <property type="match status" value="1"/>
</dbReference>
<feature type="transmembrane region" description="Helical" evidence="6">
    <location>
        <begin position="302"/>
        <end position="320"/>
    </location>
</feature>
<dbReference type="OrthoDB" id="9800982at2"/>
<feature type="transmembrane region" description="Helical" evidence="6">
    <location>
        <begin position="181"/>
        <end position="200"/>
    </location>
</feature>
<accession>A0A411YZU4</accession>
<comment type="subcellular location">
    <subcellularLocation>
        <location evidence="1">Cell membrane</location>
        <topology evidence="1">Multi-pass membrane protein</topology>
    </subcellularLocation>
</comment>
<dbReference type="AlphaFoldDB" id="A0A411YZU4"/>
<evidence type="ECO:0000256" key="1">
    <source>
        <dbReference type="ARBA" id="ARBA00004651"/>
    </source>
</evidence>